<proteinExistence type="predicted"/>
<dbReference type="RefSeq" id="WP_210579234.1">
    <property type="nucleotide sequence ID" value="NZ_LK995479.1"/>
</dbReference>
<reference evidence="1" key="1">
    <citation type="submission" date="2014-07" db="EMBL/GenBank/DDBJ databases">
        <authorList>
            <person name="Zhang J.E."/>
            <person name="Yang H."/>
            <person name="Guo J."/>
            <person name="Deng Z."/>
            <person name="Luo H."/>
            <person name="Luo M."/>
            <person name="Zhao B."/>
        </authorList>
    </citation>
    <scope>NUCLEOTIDE SEQUENCE</scope>
    <source>
        <strain evidence="1">AM4</strain>
    </source>
</reference>
<organism evidence="1">
    <name type="scientific">Actinomyces succiniciruminis</name>
    <dbReference type="NCBI Taxonomy" id="1522002"/>
    <lineage>
        <taxon>Bacteria</taxon>
        <taxon>Bacillati</taxon>
        <taxon>Actinomycetota</taxon>
        <taxon>Actinomycetes</taxon>
        <taxon>Actinomycetales</taxon>
        <taxon>Actinomycetaceae</taxon>
        <taxon>Actinomyces</taxon>
    </lineage>
</organism>
<accession>A0A1L7R9W4</accession>
<protein>
    <submittedName>
        <fullName evidence="1">Uncharacterized protein</fullName>
    </submittedName>
</protein>
<gene>
    <name evidence="1" type="ORF">AAM4_0769</name>
</gene>
<dbReference type="EMBL" id="LK995479">
    <property type="protein sequence ID" value="CED90601.1"/>
    <property type="molecule type" value="Genomic_DNA"/>
</dbReference>
<evidence type="ECO:0000313" key="1">
    <source>
        <dbReference type="EMBL" id="CED90601.1"/>
    </source>
</evidence>
<dbReference type="AlphaFoldDB" id="A0A1L7R9W4"/>
<name>A0A1L7R9W4_9ACTO</name>
<sequence>MRIHVTVTPDLGPAWEITATAPPEQPMASSASDTVAAIHREQDTAAAILTEIAAYARDYVSPRTPAGAPDVTYQMHYVRGGDA</sequence>